<dbReference type="InterPro" id="IPR022603">
    <property type="entry name" value="DUF3152"/>
</dbReference>
<feature type="region of interest" description="Disordered" evidence="1">
    <location>
        <begin position="21"/>
        <end position="81"/>
    </location>
</feature>
<protein>
    <submittedName>
        <fullName evidence="3">DUF3152 domain-containing protein</fullName>
    </submittedName>
</protein>
<evidence type="ECO:0000259" key="2">
    <source>
        <dbReference type="Pfam" id="PF11350"/>
    </source>
</evidence>
<organism evidence="3 4">
    <name type="scientific">Angustibacter luteus</name>
    <dbReference type="NCBI Taxonomy" id="658456"/>
    <lineage>
        <taxon>Bacteria</taxon>
        <taxon>Bacillati</taxon>
        <taxon>Actinomycetota</taxon>
        <taxon>Actinomycetes</taxon>
        <taxon>Kineosporiales</taxon>
        <taxon>Kineosporiaceae</taxon>
    </lineage>
</organism>
<name>A0ABW1JGX9_9ACTN</name>
<accession>A0ABW1JGX9</accession>
<keyword evidence="4" id="KW-1185">Reference proteome</keyword>
<gene>
    <name evidence="3" type="ORF">ACFQDO_14250</name>
</gene>
<sequence>MLAVAVLAAGATWWLVGGGSPPAAGPAASSGASSGATSSPTRTPTESPTPTATVTTGARPTSTSVATAGTGRLVTVPGDVAAPGRGPVTTVRVRVEQGVDVDEADFANQVMATLNDSRSWGHGGRRSFARTDASADVDVVLASPTTSARLCRPLQTFGKLSCRSGRQAVLTSYRWVRGTPEFPELSVYRQYVVNHEVGHVLGHGHEQCPGAGRLAPVMQQQTKQVAPCRPNAWPYP</sequence>
<feature type="domain" description="DUF3152" evidence="2">
    <location>
        <begin position="62"/>
        <end position="225"/>
    </location>
</feature>
<proteinExistence type="predicted"/>
<dbReference type="RefSeq" id="WP_345715013.1">
    <property type="nucleotide sequence ID" value="NZ_BAABFP010000002.1"/>
</dbReference>
<dbReference type="Pfam" id="PF11350">
    <property type="entry name" value="DUF3152"/>
    <property type="match status" value="1"/>
</dbReference>
<feature type="compositionally biased region" description="Low complexity" evidence="1">
    <location>
        <begin position="21"/>
        <end position="64"/>
    </location>
</feature>
<comment type="caution">
    <text evidence="3">The sequence shown here is derived from an EMBL/GenBank/DDBJ whole genome shotgun (WGS) entry which is preliminary data.</text>
</comment>
<reference evidence="4" key="1">
    <citation type="journal article" date="2019" name="Int. J. Syst. Evol. Microbiol.">
        <title>The Global Catalogue of Microorganisms (GCM) 10K type strain sequencing project: providing services to taxonomists for standard genome sequencing and annotation.</title>
        <authorList>
            <consortium name="The Broad Institute Genomics Platform"/>
            <consortium name="The Broad Institute Genome Sequencing Center for Infectious Disease"/>
            <person name="Wu L."/>
            <person name="Ma J."/>
        </authorList>
    </citation>
    <scope>NUCLEOTIDE SEQUENCE [LARGE SCALE GENOMIC DNA]</scope>
    <source>
        <strain evidence="4">KACC 14249</strain>
    </source>
</reference>
<dbReference type="EMBL" id="JBHSRD010000004">
    <property type="protein sequence ID" value="MFC6008295.1"/>
    <property type="molecule type" value="Genomic_DNA"/>
</dbReference>
<evidence type="ECO:0000313" key="4">
    <source>
        <dbReference type="Proteomes" id="UP001596189"/>
    </source>
</evidence>
<evidence type="ECO:0000313" key="3">
    <source>
        <dbReference type="EMBL" id="MFC6008295.1"/>
    </source>
</evidence>
<dbReference type="Proteomes" id="UP001596189">
    <property type="component" value="Unassembled WGS sequence"/>
</dbReference>
<evidence type="ECO:0000256" key="1">
    <source>
        <dbReference type="SAM" id="MobiDB-lite"/>
    </source>
</evidence>
<dbReference type="SUPFAM" id="SSF55486">
    <property type="entry name" value="Metalloproteases ('zincins'), catalytic domain"/>
    <property type="match status" value="1"/>
</dbReference>